<dbReference type="InterPro" id="IPR036390">
    <property type="entry name" value="WH_DNA-bd_sf"/>
</dbReference>
<dbReference type="Pfam" id="PF01047">
    <property type="entry name" value="MarR"/>
    <property type="match status" value="1"/>
</dbReference>
<dbReference type="EMBL" id="JBJHZY010000001">
    <property type="protein sequence ID" value="MFL0267888.1"/>
    <property type="molecule type" value="Genomic_DNA"/>
</dbReference>
<dbReference type="PANTHER" id="PTHR42756:SF1">
    <property type="entry name" value="TRANSCRIPTIONAL REPRESSOR OF EMRAB OPERON"/>
    <property type="match status" value="1"/>
</dbReference>
<organism evidence="5 6">
    <name type="scientific">Candidatus Clostridium radicumherbarum</name>
    <dbReference type="NCBI Taxonomy" id="3381662"/>
    <lineage>
        <taxon>Bacteria</taxon>
        <taxon>Bacillati</taxon>
        <taxon>Bacillota</taxon>
        <taxon>Clostridia</taxon>
        <taxon>Eubacteriales</taxon>
        <taxon>Clostridiaceae</taxon>
        <taxon>Clostridium</taxon>
    </lineage>
</organism>
<accession>A0ABW8TRW6</accession>
<gene>
    <name evidence="5" type="ORF">ACJDUH_07215</name>
</gene>
<dbReference type="PANTHER" id="PTHR42756">
    <property type="entry name" value="TRANSCRIPTIONAL REGULATOR, MARR"/>
    <property type="match status" value="1"/>
</dbReference>
<evidence type="ECO:0000313" key="6">
    <source>
        <dbReference type="Proteomes" id="UP001623661"/>
    </source>
</evidence>
<evidence type="ECO:0000256" key="2">
    <source>
        <dbReference type="ARBA" id="ARBA00023125"/>
    </source>
</evidence>
<evidence type="ECO:0000256" key="3">
    <source>
        <dbReference type="ARBA" id="ARBA00023163"/>
    </source>
</evidence>
<dbReference type="SUPFAM" id="SSF46785">
    <property type="entry name" value="Winged helix' DNA-binding domain"/>
    <property type="match status" value="1"/>
</dbReference>
<protein>
    <submittedName>
        <fullName evidence="5">MarR family winged helix-turn-helix transcriptional regulator</fullName>
    </submittedName>
</protein>
<dbReference type="PROSITE" id="PS01117">
    <property type="entry name" value="HTH_MARR_1"/>
    <property type="match status" value="1"/>
</dbReference>
<dbReference type="SMART" id="SM00347">
    <property type="entry name" value="HTH_MARR"/>
    <property type="match status" value="1"/>
</dbReference>
<proteinExistence type="predicted"/>
<reference evidence="5 6" key="1">
    <citation type="submission" date="2024-11" db="EMBL/GenBank/DDBJ databases">
        <authorList>
            <person name="Heng Y.C."/>
            <person name="Lim A.C.H."/>
            <person name="Lee J.K.Y."/>
            <person name="Kittelmann S."/>
        </authorList>
    </citation>
    <scope>NUCLEOTIDE SEQUENCE [LARGE SCALE GENOMIC DNA]</scope>
    <source>
        <strain evidence="5 6">WILCCON 0202</strain>
    </source>
</reference>
<dbReference type="InterPro" id="IPR000835">
    <property type="entry name" value="HTH_MarR-typ"/>
</dbReference>
<dbReference type="Gene3D" id="1.10.10.10">
    <property type="entry name" value="Winged helix-like DNA-binding domain superfamily/Winged helix DNA-binding domain"/>
    <property type="match status" value="1"/>
</dbReference>
<evidence type="ECO:0000256" key="1">
    <source>
        <dbReference type="ARBA" id="ARBA00023015"/>
    </source>
</evidence>
<keyword evidence="3" id="KW-0804">Transcription</keyword>
<dbReference type="PRINTS" id="PR00598">
    <property type="entry name" value="HTHMARR"/>
</dbReference>
<comment type="caution">
    <text evidence="5">The sequence shown here is derived from an EMBL/GenBank/DDBJ whole genome shotgun (WGS) entry which is preliminary data.</text>
</comment>
<keyword evidence="6" id="KW-1185">Reference proteome</keyword>
<dbReference type="PROSITE" id="PS50995">
    <property type="entry name" value="HTH_MARR_2"/>
    <property type="match status" value="1"/>
</dbReference>
<dbReference type="InterPro" id="IPR023187">
    <property type="entry name" value="Tscrpt_reg_MarR-type_CS"/>
</dbReference>
<dbReference type="InterPro" id="IPR036388">
    <property type="entry name" value="WH-like_DNA-bd_sf"/>
</dbReference>
<feature type="domain" description="HTH marR-type" evidence="4">
    <location>
        <begin position="1"/>
        <end position="130"/>
    </location>
</feature>
<evidence type="ECO:0000259" key="4">
    <source>
        <dbReference type="PROSITE" id="PS50995"/>
    </source>
</evidence>
<name>A0ABW8TRW6_9CLOT</name>
<keyword evidence="1" id="KW-0805">Transcription regulation</keyword>
<evidence type="ECO:0000313" key="5">
    <source>
        <dbReference type="EMBL" id="MFL0267888.1"/>
    </source>
</evidence>
<dbReference type="Proteomes" id="UP001623661">
    <property type="component" value="Unassembled WGS sequence"/>
</dbReference>
<sequence length="134" mass="15642">MGYITENAMKQVSEAFGRRLQNTGITRVQWIALYYLKTQKRISQKDLSRLMNVKDSSAGRLIDRLERDGLIERERNDNDRRVIYISLTDKGDKLISDLIPFGTQFNDDLLEGIDEKDLLIYDKVLKKMLSNIEK</sequence>
<dbReference type="RefSeq" id="WP_406764475.1">
    <property type="nucleotide sequence ID" value="NZ_JBJHZY010000001.1"/>
</dbReference>
<keyword evidence="2" id="KW-0238">DNA-binding</keyword>